<dbReference type="KEGG" id="lmat:92517299"/>
<feature type="compositionally biased region" description="Low complexity" evidence="3">
    <location>
        <begin position="623"/>
        <end position="634"/>
    </location>
</feature>
<dbReference type="Pfam" id="PF19326">
    <property type="entry name" value="AMP_deaminase"/>
    <property type="match status" value="3"/>
</dbReference>
<dbReference type="Gene3D" id="3.20.20.140">
    <property type="entry name" value="Metal-dependent hydrolases"/>
    <property type="match status" value="3"/>
</dbReference>
<evidence type="ECO:0000313" key="4">
    <source>
        <dbReference type="EMBL" id="KAG5487462.1"/>
    </source>
</evidence>
<feature type="region of interest" description="Disordered" evidence="3">
    <location>
        <begin position="605"/>
        <end position="634"/>
    </location>
</feature>
<feature type="region of interest" description="Disordered" evidence="3">
    <location>
        <begin position="253"/>
        <end position="290"/>
    </location>
</feature>
<dbReference type="EMBL" id="JAFEUZ010000004">
    <property type="protein sequence ID" value="KAG5487462.1"/>
    <property type="molecule type" value="Genomic_DNA"/>
</dbReference>
<evidence type="ECO:0000313" key="5">
    <source>
        <dbReference type="Proteomes" id="UP000673552"/>
    </source>
</evidence>
<dbReference type="InterPro" id="IPR032466">
    <property type="entry name" value="Metal_Hydrolase"/>
</dbReference>
<comment type="caution">
    <text evidence="4">The sequence shown here is derived from an EMBL/GenBank/DDBJ whole genome shotgun (WGS) entry which is preliminary data.</text>
</comment>
<protein>
    <recommendedName>
        <fullName evidence="6">AMP deaminase</fullName>
    </recommendedName>
</protein>
<dbReference type="PANTHER" id="PTHR11359:SF5">
    <property type="entry name" value="MONOPHOSPHATE DEAMINASE, PUTATIVE-RELATED"/>
    <property type="match status" value="1"/>
</dbReference>
<evidence type="ECO:0000256" key="3">
    <source>
        <dbReference type="SAM" id="MobiDB-lite"/>
    </source>
</evidence>
<reference evidence="5" key="1">
    <citation type="journal article" date="2021" name="Microbiol. Resour. Announc.">
        <title>LGAAP: Leishmaniinae Genome Assembly and Annotation Pipeline.</title>
        <authorList>
            <person name="Almutairi H."/>
            <person name="Urbaniak M.D."/>
            <person name="Bates M.D."/>
            <person name="Jariyapan N."/>
            <person name="Kwakye-Nuako G."/>
            <person name="Thomaz-Soccol V."/>
            <person name="Al-Salem W.S."/>
            <person name="Dillon R.J."/>
            <person name="Bates P.A."/>
            <person name="Gatherer D."/>
        </authorList>
    </citation>
    <scope>NUCLEOTIDE SEQUENCE [LARGE SCALE GENOMIC DNA]</scope>
</reference>
<dbReference type="GO" id="GO:0003876">
    <property type="term" value="F:AMP deaminase activity"/>
    <property type="evidence" value="ECO:0007669"/>
    <property type="project" value="InterPro"/>
</dbReference>
<proteinExistence type="inferred from homology"/>
<dbReference type="OrthoDB" id="1723809at2759"/>
<reference evidence="5" key="2">
    <citation type="journal article" date="2021" name="Sci. Data">
        <title>Chromosome-scale genome sequencing, assembly and annotation of six genomes from subfamily Leishmaniinae.</title>
        <authorList>
            <person name="Almutairi H."/>
            <person name="Urbaniak M.D."/>
            <person name="Bates M.D."/>
            <person name="Jariyapan N."/>
            <person name="Kwakye-Nuako G."/>
            <person name="Thomaz Soccol V."/>
            <person name="Al-Salem W.S."/>
            <person name="Dillon R.J."/>
            <person name="Bates P.A."/>
            <person name="Gatherer D."/>
        </authorList>
    </citation>
    <scope>NUCLEOTIDE SEQUENCE [LARGE SCALE GENOMIC DNA]</scope>
</reference>
<evidence type="ECO:0000256" key="2">
    <source>
        <dbReference type="SAM" id="Coils"/>
    </source>
</evidence>
<feature type="coiled-coil region" evidence="2">
    <location>
        <begin position="1779"/>
        <end position="1806"/>
    </location>
</feature>
<dbReference type="InterPro" id="IPR006329">
    <property type="entry name" value="AMPD"/>
</dbReference>
<name>A0A836KVP1_9TRYP</name>
<dbReference type="SUPFAM" id="SSF51556">
    <property type="entry name" value="Metallo-dependent hydrolases"/>
    <property type="match status" value="2"/>
</dbReference>
<feature type="compositionally biased region" description="Low complexity" evidence="3">
    <location>
        <begin position="264"/>
        <end position="282"/>
    </location>
</feature>
<feature type="region of interest" description="Disordered" evidence="3">
    <location>
        <begin position="13"/>
        <end position="83"/>
    </location>
</feature>
<evidence type="ECO:0000256" key="1">
    <source>
        <dbReference type="ARBA" id="ARBA00006676"/>
    </source>
</evidence>
<dbReference type="GeneID" id="92517299"/>
<dbReference type="Gene3D" id="4.10.800.20">
    <property type="match status" value="1"/>
</dbReference>
<dbReference type="Proteomes" id="UP000673552">
    <property type="component" value="Unassembled WGS sequence"/>
</dbReference>
<dbReference type="PANTHER" id="PTHR11359">
    <property type="entry name" value="AMP DEAMINASE"/>
    <property type="match status" value="1"/>
</dbReference>
<comment type="similarity">
    <text evidence="1">Belongs to the metallo-dependent hydrolases superfamily. Adenosine and AMP deaminases family.</text>
</comment>
<feature type="region of interest" description="Disordered" evidence="3">
    <location>
        <begin position="1847"/>
        <end position="1874"/>
    </location>
</feature>
<dbReference type="GO" id="GO:0046033">
    <property type="term" value="P:AMP metabolic process"/>
    <property type="evidence" value="ECO:0007669"/>
    <property type="project" value="TreeGrafter"/>
</dbReference>
<feature type="region of interest" description="Disordered" evidence="3">
    <location>
        <begin position="1963"/>
        <end position="2000"/>
    </location>
</feature>
<keyword evidence="2" id="KW-0175">Coiled coil</keyword>
<keyword evidence="5" id="KW-1185">Reference proteome</keyword>
<dbReference type="FunFam" id="4.10.800.20:FF:000003">
    <property type="entry name" value="Putative adenosine monophosphate deaminase"/>
    <property type="match status" value="1"/>
</dbReference>
<dbReference type="GO" id="GO:0032264">
    <property type="term" value="P:IMP salvage"/>
    <property type="evidence" value="ECO:0007669"/>
    <property type="project" value="InterPro"/>
</dbReference>
<organism evidence="4 5">
    <name type="scientific">Leishmania martiniquensis</name>
    <dbReference type="NCBI Taxonomy" id="1580590"/>
    <lineage>
        <taxon>Eukaryota</taxon>
        <taxon>Discoba</taxon>
        <taxon>Euglenozoa</taxon>
        <taxon>Kinetoplastea</taxon>
        <taxon>Metakinetoplastina</taxon>
        <taxon>Trypanosomatida</taxon>
        <taxon>Trypanosomatidae</taxon>
        <taxon>Leishmaniinae</taxon>
        <taxon>Leishmania</taxon>
    </lineage>
</organism>
<feature type="compositionally biased region" description="Gly residues" evidence="3">
    <location>
        <begin position="700"/>
        <end position="714"/>
    </location>
</feature>
<evidence type="ECO:0008006" key="6">
    <source>
        <dbReference type="Google" id="ProtNLM"/>
    </source>
</evidence>
<dbReference type="RefSeq" id="XP_067181394.1">
    <property type="nucleotide sequence ID" value="XM_067324787.1"/>
</dbReference>
<feature type="region of interest" description="Disordered" evidence="3">
    <location>
        <begin position="107"/>
        <end position="127"/>
    </location>
</feature>
<dbReference type="FunFam" id="3.20.20.140:FF:000035">
    <property type="entry name" value="Probable amp deaminase"/>
    <property type="match status" value="1"/>
</dbReference>
<feature type="region of interest" description="Disordered" evidence="3">
    <location>
        <begin position="699"/>
        <end position="739"/>
    </location>
</feature>
<dbReference type="GO" id="GO:0005829">
    <property type="term" value="C:cytosol"/>
    <property type="evidence" value="ECO:0007669"/>
    <property type="project" value="TreeGrafter"/>
</dbReference>
<sequence length="2000" mass="215289">MSGRLSTEEAISLASSSSCAGRQHRTSTACAEDHTDNSNSGGSPAAAFRSSSRILVAPSVTGGTEEASSTASHHRGGAGASASAGGAAAGAPFFLVTAGGPLTPWRRSFSPSLSNTPSGGGAPITSVSRSRVGSVVTAQSRLRSSSLLYRRASNVMWGGQAAARVGTATANSIGGNTSNTPAVTNVYTLQLPDDDGGVEMAAAKPLLLGALRMRETYKGVDKGLCETGGGSSGNGAANSLTSAATLATEACRTTQSLQGAPHMSQPSSLSQLPPQQQQQPQTIPSPLPMTGPTALQQVDGVFYWSDEKTPIASWAQFHADVLALAACVQHPSCVAASKYRLEVLEEKYQLHRLYNADVEENSDRYRRGGGLFASACRVDTCVGASTAMNAQWLVEYIQRTVDEHGDDIVGVSDNTLRGSGLATTGAGGGVVAPGEEQLTLGRVCELLDFPDPYLLTVEGLGLQPSVNRALPYYDALDPSLNSSGRHSTALLRLFLSTDRPPHKGGYLAGAVQPCLMRNELRTGGVQATEMVLEITGAVAHEWESIAAWVRTHELDNFCSNQFQITFPVTKWCSRGGNTGVRDGGSVASGASYSFGMRVSCTDGGEARGGRSISSRGPAGSVTSGSAPSAAALPPGASPDEVLNFDNYQQLLDHIFLPLFMATLAPEDPKYVDLATLLQHTGAILLTGNESADVVGSTAAAGGGRGRASGGGADGGVAPADAGALHGKATSTDTRRRPADTPFTEPVSLAYLCYYIWANLCSLNALRRRRGQNVLQLRVVASSATMPNTSSVHDASLLLLSYLIADVVVDAVALDRQPVLQYLYGLHQIGVAMCPMARSSLGTTSLNEHPVARLLWRGLCVSLCTLSPLYYHSSHEPLLEEYTTAAKVHRLSPTDISEMALHSVCMSSFEDEVKASWVGTGFMRDGWRANAAELTSVPTARLQLRHESWTAERKLLLPPPDSPAGSVAEAGSSLEGAQGGARRDVAAAPRRCATASPLGRRSSNVLTASGAQASTLSAGGAAGTAPLQAPYAVLDTAVDFPRATLMGPFDHDIQNAQLVQALHRALDLRHQYCSLPLLPQPSSDAVAAAGDGASVSDVKAAWLAALIRDPQAVLPHPTQSMMWAFKKIVPSSSHHDEMGGRHISAATSASPTALGADSCLQFDEDEWKYKTVEGIIVPHEVHQIPRLPQDMYHYTDFCNHVEEIRHLIDHIRVRDFALRRLQLLEHRFKLHAAVNHSRELGSTAARASHNRDFYQSTKVDNNIRMETGMTARQLLAFIVEKTTHNGDDIVSHPKGKEPQTLRQLLSELHISANSLTVDDLNVQAGATSSDGGAPHNPFAPEAQRQDELLTLLLKTDNQMNGRYFAELTKRTFEELSRDQHTFTESRLPIYGASAEEWALLSHWFDTHGMSSSHNQWVVQVPRIYSSLRKADRVASFAEYLEHVFEPLWRISLHPNSDPRLFHFVNHIAAFDCVDDERRPDVPLHLAMRTPHEWTTEEEPPYNYYLYHLYANLRSLNRFRQRRRFSVFSFRPSCGEAGSLDHLIGGFLLAQSINYGVRLADSAPLQYLFYLAQIGVTLSPLSNNTKLHLNYLQNPFPELFRRGLRVSLGTDSPLLYHHTQEPLLEEYSIASKIWKLSPNDLSEVARNSVLLSNFSVKFKEERLGAMYFLSSSAGNDVAKTHLSDVRVAYRFEAYHTEVGFLEYISGQHFHRALLTLEMEAQCKQLCGVGTADGSGVSPGEHDRDAKVAPATCGAIAPHSGSDMASSDVVDLIDTAPKEADLMQLEAQRARMQRQLKELTDAVGELHRQNRLLTTKLAEEKERDQLVSQLRRQRGVGDKVRELQGIVTQKEVRPHSGAAPAAHQRAPEDNKGAAHANESSIFSMNHQPPAPPLPLGSLRAGVAAASASSAAAGAAAAPQQPALHASADGVFSTLRNRKKLEQDDAMAQTRRTLADTETMWNTFSVPANGVLEANGGRDKRQPPQLPPLEAPTPLPAQPSPSPV</sequence>
<accession>A0A836KVP1</accession>
<feature type="compositionally biased region" description="Pro residues" evidence="3">
    <location>
        <begin position="1980"/>
        <end position="2000"/>
    </location>
</feature>
<gene>
    <name evidence="4" type="ORF">LSCM1_07417</name>
</gene>
<feature type="region of interest" description="Disordered" evidence="3">
    <location>
        <begin position="956"/>
        <end position="988"/>
    </location>
</feature>